<feature type="binding site" evidence="8">
    <location>
        <position position="82"/>
    </location>
    <ligand>
        <name>Mg(2+)</name>
        <dbReference type="ChEBI" id="CHEBI:18420"/>
        <label>1</label>
        <note>catalytic</note>
    </ligand>
</feature>
<feature type="region of interest" description="Disordered" evidence="9">
    <location>
        <begin position="1"/>
        <end position="23"/>
    </location>
</feature>
<comment type="caution">
    <text evidence="10">The sequence shown here is derived from an EMBL/GenBank/DDBJ whole genome shotgun (WGS) entry which is preliminary data.</text>
</comment>
<feature type="binding site" evidence="8">
    <location>
        <position position="227"/>
    </location>
    <ligand>
        <name>Mg(2+)</name>
        <dbReference type="ChEBI" id="CHEBI:18420"/>
        <label>1</label>
        <note>catalytic</note>
    </ligand>
</feature>
<accession>L9X6S5</accession>
<evidence type="ECO:0000256" key="1">
    <source>
        <dbReference type="ARBA" id="ARBA00001273"/>
    </source>
</evidence>
<dbReference type="InterPro" id="IPR000760">
    <property type="entry name" value="Inositol_monophosphatase-like"/>
</dbReference>
<dbReference type="STRING" id="1227499.C493_07991"/>
<evidence type="ECO:0000256" key="6">
    <source>
        <dbReference type="ARBA" id="ARBA00023277"/>
    </source>
</evidence>
<reference evidence="10 11" key="1">
    <citation type="journal article" date="2014" name="PLoS Genet.">
        <title>Phylogenetically driven sequencing of extremely halophilic archaea reveals strategies for static and dynamic osmo-response.</title>
        <authorList>
            <person name="Becker E.A."/>
            <person name="Seitzer P.M."/>
            <person name="Tritt A."/>
            <person name="Larsen D."/>
            <person name="Krusor M."/>
            <person name="Yao A.I."/>
            <person name="Wu D."/>
            <person name="Madern D."/>
            <person name="Eisen J.A."/>
            <person name="Darling A.E."/>
            <person name="Facciotti M.T."/>
        </authorList>
    </citation>
    <scope>NUCLEOTIDE SEQUENCE [LARGE SCALE GENOMIC DNA]</scope>
    <source>
        <strain evidence="10 11">JCM 12255</strain>
    </source>
</reference>
<dbReference type="GO" id="GO:0046872">
    <property type="term" value="F:metal ion binding"/>
    <property type="evidence" value="ECO:0007669"/>
    <property type="project" value="UniProtKB-KW"/>
</dbReference>
<dbReference type="OrthoDB" id="58111at2157"/>
<dbReference type="EMBL" id="AOHZ01000041">
    <property type="protein sequence ID" value="ELY57410.1"/>
    <property type="molecule type" value="Genomic_DNA"/>
</dbReference>
<dbReference type="AlphaFoldDB" id="L9X6S5"/>
<evidence type="ECO:0000313" key="11">
    <source>
        <dbReference type="Proteomes" id="UP000011602"/>
    </source>
</evidence>
<evidence type="ECO:0000256" key="8">
    <source>
        <dbReference type="PIRSR" id="PIRSR600760-2"/>
    </source>
</evidence>
<comment type="catalytic activity">
    <reaction evidence="1">
        <text>beta-D-fructose 1,6-bisphosphate + H2O = beta-D-fructose 6-phosphate + phosphate</text>
        <dbReference type="Rhea" id="RHEA:11064"/>
        <dbReference type="ChEBI" id="CHEBI:15377"/>
        <dbReference type="ChEBI" id="CHEBI:32966"/>
        <dbReference type="ChEBI" id="CHEBI:43474"/>
        <dbReference type="ChEBI" id="CHEBI:57634"/>
        <dbReference type="EC" id="3.1.3.11"/>
    </reaction>
</comment>
<sequence>MTDPDADADAETEPDADARRASVAASAARAGADVAAASFRTDLEVEYKDGKTDVVTQIDRAAQRRVIEEIEAAFPDEPIVGEEADALKAVPESGSAWIVDPIDGTNNYVNGIRAFGTAVAAVRDGEPIGAATVCPALGDAYRVGPTGAFRNGEPLSVSEVDDPEAGTVCPTYWWDHDERDQYATASRAVVERFGDMRRFGCAQLELAMVAAGALEGTMTNLRANPWDTVAGVAMVRAAGGTVTDLEGERWRHDSEGLVASNGALHADVLAATREIDAALE</sequence>
<dbReference type="RefSeq" id="WP_007258897.1">
    <property type="nucleotide sequence ID" value="NZ_AOHZ01000041.1"/>
</dbReference>
<dbReference type="Pfam" id="PF00459">
    <property type="entry name" value="Inositol_P"/>
    <property type="match status" value="1"/>
</dbReference>
<dbReference type="PRINTS" id="PR00377">
    <property type="entry name" value="IMPHPHTASES"/>
</dbReference>
<dbReference type="eggNOG" id="arCOG01349">
    <property type="taxonomic scope" value="Archaea"/>
</dbReference>
<dbReference type="EC" id="3.1.3.11" evidence="2"/>
<dbReference type="GO" id="GO:0007165">
    <property type="term" value="P:signal transduction"/>
    <property type="evidence" value="ECO:0007669"/>
    <property type="project" value="TreeGrafter"/>
</dbReference>
<evidence type="ECO:0000256" key="7">
    <source>
        <dbReference type="ARBA" id="ARBA00038103"/>
    </source>
</evidence>
<keyword evidence="6" id="KW-0119">Carbohydrate metabolism</keyword>
<evidence type="ECO:0000256" key="3">
    <source>
        <dbReference type="ARBA" id="ARBA00022723"/>
    </source>
</evidence>
<keyword evidence="11" id="KW-1185">Reference proteome</keyword>
<protein>
    <recommendedName>
        <fullName evidence="2">fructose-bisphosphatase</fullName>
        <ecNumber evidence="2">3.1.3.11</ecNumber>
    </recommendedName>
</protein>
<dbReference type="Gene3D" id="3.40.190.80">
    <property type="match status" value="1"/>
</dbReference>
<dbReference type="PANTHER" id="PTHR20854:SF4">
    <property type="entry name" value="INOSITOL-1-MONOPHOSPHATASE-RELATED"/>
    <property type="match status" value="1"/>
</dbReference>
<comment type="similarity">
    <text evidence="7">Belongs to the inositol monophosphatase superfamily. FBPase class 4 family.</text>
</comment>
<organism evidence="10 11">
    <name type="scientific">Natronolimnohabitans innermongolicus JCM 12255</name>
    <dbReference type="NCBI Taxonomy" id="1227499"/>
    <lineage>
        <taxon>Archaea</taxon>
        <taxon>Methanobacteriati</taxon>
        <taxon>Methanobacteriota</taxon>
        <taxon>Stenosarchaea group</taxon>
        <taxon>Halobacteria</taxon>
        <taxon>Halobacteriales</taxon>
        <taxon>Natrialbaceae</taxon>
        <taxon>Natronolimnohabitans</taxon>
    </lineage>
</organism>
<dbReference type="CDD" id="cd01637">
    <property type="entry name" value="IMPase_like"/>
    <property type="match status" value="1"/>
</dbReference>
<feature type="binding site" evidence="8">
    <location>
        <position position="100"/>
    </location>
    <ligand>
        <name>Mg(2+)</name>
        <dbReference type="ChEBI" id="CHEBI:18420"/>
        <label>1</label>
        <note>catalytic</note>
    </ligand>
</feature>
<dbReference type="PATRIC" id="fig|1227499.3.peg.1611"/>
<dbReference type="InterPro" id="IPR020583">
    <property type="entry name" value="Inositol_monoP_metal-BS"/>
</dbReference>
<dbReference type="PROSITE" id="PS00629">
    <property type="entry name" value="IMP_1"/>
    <property type="match status" value="1"/>
</dbReference>
<name>L9X6S5_9EURY</name>
<keyword evidence="5 8" id="KW-0460">Magnesium</keyword>
<comment type="cofactor">
    <cofactor evidence="8">
        <name>Mg(2+)</name>
        <dbReference type="ChEBI" id="CHEBI:18420"/>
    </cofactor>
</comment>
<evidence type="ECO:0000256" key="5">
    <source>
        <dbReference type="ARBA" id="ARBA00022842"/>
    </source>
</evidence>
<feature type="binding site" evidence="8">
    <location>
        <position position="102"/>
    </location>
    <ligand>
        <name>Mg(2+)</name>
        <dbReference type="ChEBI" id="CHEBI:18420"/>
        <label>1</label>
        <note>catalytic</note>
    </ligand>
</feature>
<dbReference type="GO" id="GO:0008934">
    <property type="term" value="F:inositol monophosphate 1-phosphatase activity"/>
    <property type="evidence" value="ECO:0007669"/>
    <property type="project" value="TreeGrafter"/>
</dbReference>
<evidence type="ECO:0000313" key="10">
    <source>
        <dbReference type="EMBL" id="ELY57410.1"/>
    </source>
</evidence>
<dbReference type="Proteomes" id="UP000011602">
    <property type="component" value="Unassembled WGS sequence"/>
</dbReference>
<feature type="binding site" evidence="8">
    <location>
        <position position="103"/>
    </location>
    <ligand>
        <name>Mg(2+)</name>
        <dbReference type="ChEBI" id="CHEBI:18420"/>
        <label>1</label>
        <note>catalytic</note>
    </ligand>
</feature>
<dbReference type="SUPFAM" id="SSF56655">
    <property type="entry name" value="Carbohydrate phosphatase"/>
    <property type="match status" value="1"/>
</dbReference>
<keyword evidence="3 8" id="KW-0479">Metal-binding</keyword>
<dbReference type="Gene3D" id="3.30.540.10">
    <property type="entry name" value="Fructose-1,6-Bisphosphatase, subunit A, domain 1"/>
    <property type="match status" value="1"/>
</dbReference>
<evidence type="ECO:0000256" key="4">
    <source>
        <dbReference type="ARBA" id="ARBA00022801"/>
    </source>
</evidence>
<keyword evidence="4" id="KW-0378">Hydrolase</keyword>
<proteinExistence type="inferred from homology"/>
<evidence type="ECO:0000256" key="9">
    <source>
        <dbReference type="SAM" id="MobiDB-lite"/>
    </source>
</evidence>
<evidence type="ECO:0000256" key="2">
    <source>
        <dbReference type="ARBA" id="ARBA00013093"/>
    </source>
</evidence>
<dbReference type="GO" id="GO:0006020">
    <property type="term" value="P:inositol metabolic process"/>
    <property type="evidence" value="ECO:0007669"/>
    <property type="project" value="TreeGrafter"/>
</dbReference>
<gene>
    <name evidence="10" type="ORF">C493_07991</name>
</gene>
<dbReference type="GO" id="GO:0042132">
    <property type="term" value="F:fructose 1,6-bisphosphate 1-phosphatase activity"/>
    <property type="evidence" value="ECO:0007669"/>
    <property type="project" value="UniProtKB-EC"/>
</dbReference>
<feature type="compositionally biased region" description="Acidic residues" evidence="9">
    <location>
        <begin position="1"/>
        <end position="15"/>
    </location>
</feature>
<dbReference type="PANTHER" id="PTHR20854">
    <property type="entry name" value="INOSITOL MONOPHOSPHATASE"/>
    <property type="match status" value="1"/>
</dbReference>